<gene>
    <name evidence="2" type="ORF">NDI38_19295</name>
</gene>
<evidence type="ECO:0000313" key="3">
    <source>
        <dbReference type="Proteomes" id="UP001476950"/>
    </source>
</evidence>
<feature type="compositionally biased region" description="Basic and acidic residues" evidence="1">
    <location>
        <begin position="129"/>
        <end position="140"/>
    </location>
</feature>
<keyword evidence="3" id="KW-1185">Reference proteome</keyword>
<dbReference type="Proteomes" id="UP001476950">
    <property type="component" value="Unassembled WGS sequence"/>
</dbReference>
<dbReference type="EMBL" id="JAMPLM010000019">
    <property type="protein sequence ID" value="MEP1060583.1"/>
    <property type="molecule type" value="Genomic_DNA"/>
</dbReference>
<proteinExistence type="predicted"/>
<name>A0ABV0KNI0_9CYAN</name>
<protein>
    <submittedName>
        <fullName evidence="2">Uncharacterized protein</fullName>
    </submittedName>
</protein>
<comment type="caution">
    <text evidence="2">The sequence shown here is derived from an EMBL/GenBank/DDBJ whole genome shotgun (WGS) entry which is preliminary data.</text>
</comment>
<accession>A0ABV0KNI0</accession>
<evidence type="ECO:0000313" key="2">
    <source>
        <dbReference type="EMBL" id="MEP1060583.1"/>
    </source>
</evidence>
<evidence type="ECO:0000256" key="1">
    <source>
        <dbReference type="SAM" id="MobiDB-lite"/>
    </source>
</evidence>
<sequence length="140" mass="15647">MASEQHVRQYLAYWFQLGKPVLINGGRLRVLPRPIIQGDRYSPEFEACWQQVCSPASGDCYLEGTEQTIAELLSPAWDVDPCSRCAMPVPVKVQGVAALECPCVDLPGWPNTELPSPRAPIQSQTRMGQLRDRLRQSHGE</sequence>
<feature type="region of interest" description="Disordered" evidence="1">
    <location>
        <begin position="114"/>
        <end position="140"/>
    </location>
</feature>
<dbReference type="RefSeq" id="WP_190449133.1">
    <property type="nucleotide sequence ID" value="NZ_JAMPLM010000019.1"/>
</dbReference>
<organism evidence="2 3">
    <name type="scientific">Stenomitos frigidus AS-A4</name>
    <dbReference type="NCBI Taxonomy" id="2933935"/>
    <lineage>
        <taxon>Bacteria</taxon>
        <taxon>Bacillati</taxon>
        <taxon>Cyanobacteriota</taxon>
        <taxon>Cyanophyceae</taxon>
        <taxon>Leptolyngbyales</taxon>
        <taxon>Leptolyngbyaceae</taxon>
        <taxon>Stenomitos</taxon>
    </lineage>
</organism>
<reference evidence="2 3" key="1">
    <citation type="submission" date="2022-04" db="EMBL/GenBank/DDBJ databases">
        <title>Positive selection, recombination, and allopatry shape intraspecific diversity of widespread and dominant cyanobacteria.</title>
        <authorList>
            <person name="Wei J."/>
            <person name="Shu W."/>
            <person name="Hu C."/>
        </authorList>
    </citation>
    <scope>NUCLEOTIDE SEQUENCE [LARGE SCALE GENOMIC DNA]</scope>
    <source>
        <strain evidence="2 3">AS-A4</strain>
    </source>
</reference>